<evidence type="ECO:0000256" key="1">
    <source>
        <dbReference type="SAM" id="MobiDB-lite"/>
    </source>
</evidence>
<organism evidence="3 4">
    <name type="scientific">Arthrobacter terrae</name>
    <dbReference type="NCBI Taxonomy" id="2935737"/>
    <lineage>
        <taxon>Bacteria</taxon>
        <taxon>Bacillati</taxon>
        <taxon>Actinomycetota</taxon>
        <taxon>Actinomycetes</taxon>
        <taxon>Micrococcales</taxon>
        <taxon>Micrococcaceae</taxon>
        <taxon>Arthrobacter</taxon>
    </lineage>
</organism>
<accession>A0A931CHV2</accession>
<feature type="transmembrane region" description="Helical" evidence="2">
    <location>
        <begin position="21"/>
        <end position="48"/>
    </location>
</feature>
<proteinExistence type="predicted"/>
<dbReference type="EMBL" id="JADNYM010000006">
    <property type="protein sequence ID" value="MBG0738877.1"/>
    <property type="molecule type" value="Genomic_DNA"/>
</dbReference>
<evidence type="ECO:0000313" key="3">
    <source>
        <dbReference type="EMBL" id="MBG0738877.1"/>
    </source>
</evidence>
<name>A0A931CHV2_9MICC</name>
<keyword evidence="2" id="KW-1133">Transmembrane helix</keyword>
<dbReference type="InterPro" id="IPR051553">
    <property type="entry name" value="Ran_GTPase-activating"/>
</dbReference>
<evidence type="ECO:0000256" key="2">
    <source>
        <dbReference type="SAM" id="Phobius"/>
    </source>
</evidence>
<dbReference type="PANTHER" id="PTHR45982">
    <property type="entry name" value="REGULATOR OF CHROMOSOME CONDENSATION"/>
    <property type="match status" value="1"/>
</dbReference>
<dbReference type="Gene3D" id="2.130.10.30">
    <property type="entry name" value="Regulator of chromosome condensation 1/beta-lactamase-inhibitor protein II"/>
    <property type="match status" value="2"/>
</dbReference>
<dbReference type="GO" id="GO:0005085">
    <property type="term" value="F:guanyl-nucleotide exchange factor activity"/>
    <property type="evidence" value="ECO:0007669"/>
    <property type="project" value="TreeGrafter"/>
</dbReference>
<dbReference type="AlphaFoldDB" id="A0A931CHV2"/>
<keyword evidence="2" id="KW-0472">Membrane</keyword>
<dbReference type="InterPro" id="IPR000408">
    <property type="entry name" value="Reg_chr_condens"/>
</dbReference>
<protein>
    <submittedName>
        <fullName evidence="3">Chromosome condensation regulator RCC1</fullName>
    </submittedName>
</protein>
<dbReference type="GO" id="GO:0005737">
    <property type="term" value="C:cytoplasm"/>
    <property type="evidence" value="ECO:0007669"/>
    <property type="project" value="TreeGrafter"/>
</dbReference>
<dbReference type="PANTHER" id="PTHR45982:SF1">
    <property type="entry name" value="REGULATOR OF CHROMOSOME CONDENSATION"/>
    <property type="match status" value="1"/>
</dbReference>
<dbReference type="Proteomes" id="UP000655366">
    <property type="component" value="Unassembled WGS sequence"/>
</dbReference>
<keyword evidence="4" id="KW-1185">Reference proteome</keyword>
<evidence type="ECO:0000313" key="4">
    <source>
        <dbReference type="Proteomes" id="UP000655366"/>
    </source>
</evidence>
<reference evidence="3 4" key="1">
    <citation type="submission" date="2020-11" db="EMBL/GenBank/DDBJ databases">
        <title>Arthrobacter antarcticus sp. nov., isolated from Antarctic Soil.</title>
        <authorList>
            <person name="Li J."/>
        </authorList>
    </citation>
    <scope>NUCLEOTIDE SEQUENCE [LARGE SCALE GENOMIC DNA]</scope>
    <source>
        <strain evidence="3 4">Z1-20</strain>
    </source>
</reference>
<dbReference type="RefSeq" id="WP_196395833.1">
    <property type="nucleotide sequence ID" value="NZ_JADNYM010000006.1"/>
</dbReference>
<keyword evidence="2" id="KW-0812">Transmembrane</keyword>
<sequence length="577" mass="58817">MTPILRRLKHVAAGQLRNERGSVAASVAFTVFTALMILTVVAAVIASLGTTTIMNNQSAVNAGSSQQQDAYLNAVVHGIAAPTGQSCVGVICSQITGTTDADGVRSVTVEGKVGDKAPSTRIQTLRQISPNMITGYDDLGNPVWASQKDTTPYRFTSLISRGNSSCAIDADKTAWCWGANDHGQLGDGTTTNRSVPVKVHGTAKFTALTGATGDTFCGLDTDGKAWCWGDNTAGQLGTGATTIGTSSSTPVAPTGDHKFTALFTGPTTTCGIDTDKKTWCWGANPGNGTSDPAPDPAAVLGSHDFTTLTMDASTACGLETGGKVFCWATAATGRTGTDPAPGKGTPVEVAGGRTYTHIQTANEVRTDTPSVLCAIDTGSKAWCWGTNGAGQLGNGTTTDSLVPTAVTGDHDFKALTVSPSAVCGIDSSSHTWCWGDNSAGQLGIGSMTSTKDPAAVDPGTEYSAITPATNNGKSFCAIVTDGAAKCWGENNLGQAQEGTTTPVTSPASLGAFKGLRSLSAGAAFSCVTDARSETSCWGRNDAGQTGNGAFTPTNAPLPAARKDLSPPPFTGYLKGGK</sequence>
<dbReference type="Pfam" id="PF00415">
    <property type="entry name" value="RCC1"/>
    <property type="match status" value="3"/>
</dbReference>
<dbReference type="InterPro" id="IPR009091">
    <property type="entry name" value="RCC1/BLIP-II"/>
</dbReference>
<dbReference type="PROSITE" id="PS50012">
    <property type="entry name" value="RCC1_3"/>
    <property type="match status" value="2"/>
</dbReference>
<gene>
    <name evidence="3" type="ORF">IV500_05505</name>
</gene>
<feature type="region of interest" description="Disordered" evidence="1">
    <location>
        <begin position="547"/>
        <end position="577"/>
    </location>
</feature>
<dbReference type="SUPFAM" id="SSF50985">
    <property type="entry name" value="RCC1/BLIP-II"/>
    <property type="match status" value="2"/>
</dbReference>
<comment type="caution">
    <text evidence="3">The sequence shown here is derived from an EMBL/GenBank/DDBJ whole genome shotgun (WGS) entry which is preliminary data.</text>
</comment>